<name>A0ABU8LIH4_9MICO</name>
<dbReference type="RefSeq" id="WP_337317720.1">
    <property type="nucleotide sequence ID" value="NZ_JBBDGN010000002.1"/>
</dbReference>
<keyword evidence="2" id="KW-1133">Transmembrane helix</keyword>
<evidence type="ECO:0000313" key="3">
    <source>
        <dbReference type="EMBL" id="MEJ1090820.1"/>
    </source>
</evidence>
<organism evidence="3 4">
    <name type="scientific">Microbacterium istanbulense</name>
    <dbReference type="NCBI Taxonomy" id="3122049"/>
    <lineage>
        <taxon>Bacteria</taxon>
        <taxon>Bacillati</taxon>
        <taxon>Actinomycetota</taxon>
        <taxon>Actinomycetes</taxon>
        <taxon>Micrococcales</taxon>
        <taxon>Microbacteriaceae</taxon>
        <taxon>Microbacterium</taxon>
    </lineage>
</organism>
<evidence type="ECO:0000256" key="1">
    <source>
        <dbReference type="SAM" id="MobiDB-lite"/>
    </source>
</evidence>
<keyword evidence="2" id="KW-0812">Transmembrane</keyword>
<keyword evidence="2" id="KW-0472">Membrane</keyword>
<protein>
    <recommendedName>
        <fullName evidence="5">DUF4129 domain-containing protein</fullName>
    </recommendedName>
</protein>
<keyword evidence="4" id="KW-1185">Reference proteome</keyword>
<evidence type="ECO:0008006" key="5">
    <source>
        <dbReference type="Google" id="ProtNLM"/>
    </source>
</evidence>
<accession>A0ABU8LIH4</accession>
<feature type="region of interest" description="Disordered" evidence="1">
    <location>
        <begin position="76"/>
        <end position="98"/>
    </location>
</feature>
<comment type="caution">
    <text evidence="3">The sequence shown here is derived from an EMBL/GenBank/DDBJ whole genome shotgun (WGS) entry which is preliminary data.</text>
</comment>
<dbReference type="EMBL" id="JBBDGN010000002">
    <property type="protein sequence ID" value="MEJ1090820.1"/>
    <property type="molecule type" value="Genomic_DNA"/>
</dbReference>
<proteinExistence type="predicted"/>
<evidence type="ECO:0000313" key="4">
    <source>
        <dbReference type="Proteomes" id="UP001366085"/>
    </source>
</evidence>
<feature type="compositionally biased region" description="Basic and acidic residues" evidence="1">
    <location>
        <begin position="247"/>
        <end position="260"/>
    </location>
</feature>
<evidence type="ECO:0000256" key="2">
    <source>
        <dbReference type="SAM" id="Phobius"/>
    </source>
</evidence>
<dbReference type="Proteomes" id="UP001366085">
    <property type="component" value="Unassembled WGS sequence"/>
</dbReference>
<reference evidence="3 4" key="1">
    <citation type="submission" date="2024-02" db="EMBL/GenBank/DDBJ databases">
        <authorList>
            <person name="Saticioglu I.B."/>
        </authorList>
    </citation>
    <scope>NUCLEOTIDE SEQUENCE [LARGE SCALE GENOMIC DNA]</scope>
    <source>
        <strain evidence="3 4">Mu-43</strain>
    </source>
</reference>
<gene>
    <name evidence="3" type="ORF">WDU93_03865</name>
</gene>
<feature type="transmembrane region" description="Helical" evidence="2">
    <location>
        <begin position="12"/>
        <end position="29"/>
    </location>
</feature>
<feature type="region of interest" description="Disordered" evidence="1">
    <location>
        <begin position="239"/>
        <end position="260"/>
    </location>
</feature>
<sequence length="260" mass="28359">MDPIWAATTELWWVAPVVVGAGGASALFLRRRDARTGRTLAVRAAQHDLRAAHQEVSRRRMAAKVARAEHAHLVASGAGAADVNSSRRATRQSERDVREAVTHVRAMRAHLAAARAERARGELPLPRLIAAHDAVLARWMEYETDPARQIAYPAMSDGRVPTTAAFFAAVERARDLRPRGRTTPAEFTAYRDAVSELTRAFDVAERAAHGANGRPLGWQEAVSRSADALGRAADAAASALAAWTRRPGADDREDRGDRRR</sequence>